<comment type="caution">
    <text evidence="1">The sequence shown here is derived from an EMBL/GenBank/DDBJ whole genome shotgun (WGS) entry which is preliminary data.</text>
</comment>
<dbReference type="RefSeq" id="WP_272180826.1">
    <property type="nucleotide sequence ID" value="NZ_JAQOMS010000002.1"/>
</dbReference>
<gene>
    <name evidence="1" type="ORF">PN838_12010</name>
</gene>
<proteinExistence type="predicted"/>
<dbReference type="EMBL" id="JAQOMS010000002">
    <property type="protein sequence ID" value="MDC2889373.1"/>
    <property type="molecule type" value="Genomic_DNA"/>
</dbReference>
<protein>
    <submittedName>
        <fullName evidence="1">Uncharacterized protein</fullName>
    </submittedName>
</protein>
<sequence>MWPKIQKGFEQRRTILDKLAGTLVDAAVKERDAGKFLTTIVLRAPLSGDPSRCPNNEKTDLFIRQR</sequence>
<keyword evidence="2" id="KW-1185">Reference proteome</keyword>
<organism evidence="1 2">
    <name type="scientific">Psychrosphaera algicola</name>
    <dbReference type="NCBI Taxonomy" id="3023714"/>
    <lineage>
        <taxon>Bacteria</taxon>
        <taxon>Pseudomonadati</taxon>
        <taxon>Pseudomonadota</taxon>
        <taxon>Gammaproteobacteria</taxon>
        <taxon>Alteromonadales</taxon>
        <taxon>Pseudoalteromonadaceae</taxon>
        <taxon>Psychrosphaera</taxon>
    </lineage>
</organism>
<evidence type="ECO:0000313" key="2">
    <source>
        <dbReference type="Proteomes" id="UP001528411"/>
    </source>
</evidence>
<accession>A0ABT5FCW8</accession>
<dbReference type="Proteomes" id="UP001528411">
    <property type="component" value="Unassembled WGS sequence"/>
</dbReference>
<name>A0ABT5FCW8_9GAMM</name>
<reference evidence="1 2" key="1">
    <citation type="submission" date="2023-01" db="EMBL/GenBank/DDBJ databases">
        <title>Psychrosphaera sp. nov., isolated from marine algae.</title>
        <authorList>
            <person name="Bayburt H."/>
            <person name="Choi B.J."/>
            <person name="Kim J.M."/>
            <person name="Choi D.G."/>
            <person name="Jeon C.O."/>
        </authorList>
    </citation>
    <scope>NUCLEOTIDE SEQUENCE [LARGE SCALE GENOMIC DNA]</scope>
    <source>
        <strain evidence="1 2">G1-22</strain>
    </source>
</reference>
<evidence type="ECO:0000313" key="1">
    <source>
        <dbReference type="EMBL" id="MDC2889373.1"/>
    </source>
</evidence>